<reference evidence="2" key="1">
    <citation type="submission" date="2021-01" db="EMBL/GenBank/DDBJ databases">
        <authorList>
            <person name="Corre E."/>
            <person name="Pelletier E."/>
            <person name="Niang G."/>
            <person name="Scheremetjew M."/>
            <person name="Finn R."/>
            <person name="Kale V."/>
            <person name="Holt S."/>
            <person name="Cochrane G."/>
            <person name="Meng A."/>
            <person name="Brown T."/>
            <person name="Cohen L."/>
        </authorList>
    </citation>
    <scope>NUCLEOTIDE SEQUENCE</scope>
    <source>
        <strain evidence="2">CCAP1064/1</strain>
    </source>
</reference>
<feature type="region of interest" description="Disordered" evidence="1">
    <location>
        <begin position="1"/>
        <end position="119"/>
    </location>
</feature>
<sequence length="144" mass="16255">MSHTPPPPQRHTTSANPNKPPHEILTLSNSGSQKEHLVPVKYHHTDAKLQQEKDDDSQQLPQHLVPVDPEMPPSPPLLKQSLSKDMVRVDFSDSDSNESIQLLTPPPPSPKLLPFDSSRHERQEEYLDHLSMNSGDQVWEVPIT</sequence>
<protein>
    <submittedName>
        <fullName evidence="2">Uncharacterized protein</fullName>
    </submittedName>
</protein>
<gene>
    <name evidence="2" type="ORF">PINE0816_LOCUS23876</name>
</gene>
<evidence type="ECO:0000313" key="2">
    <source>
        <dbReference type="EMBL" id="CAD8427710.1"/>
    </source>
</evidence>
<feature type="compositionally biased region" description="Basic and acidic residues" evidence="1">
    <location>
        <begin position="33"/>
        <end position="52"/>
    </location>
</feature>
<accession>A0A7S0CLT2</accession>
<evidence type="ECO:0000256" key="1">
    <source>
        <dbReference type="SAM" id="MobiDB-lite"/>
    </source>
</evidence>
<organism evidence="2">
    <name type="scientific">Proboscia inermis</name>
    <dbReference type="NCBI Taxonomy" id="420281"/>
    <lineage>
        <taxon>Eukaryota</taxon>
        <taxon>Sar</taxon>
        <taxon>Stramenopiles</taxon>
        <taxon>Ochrophyta</taxon>
        <taxon>Bacillariophyta</taxon>
        <taxon>Coscinodiscophyceae</taxon>
        <taxon>Rhizosoleniophycidae</taxon>
        <taxon>Rhizosoleniales</taxon>
        <taxon>Rhizosoleniaceae</taxon>
        <taxon>Proboscia</taxon>
    </lineage>
</organism>
<dbReference type="AlphaFoldDB" id="A0A7S0CLT2"/>
<dbReference type="EMBL" id="HBEL01052205">
    <property type="protein sequence ID" value="CAD8427710.1"/>
    <property type="molecule type" value="Transcribed_RNA"/>
</dbReference>
<name>A0A7S0CLT2_9STRA</name>
<proteinExistence type="predicted"/>